<dbReference type="InterPro" id="IPR054221">
    <property type="entry name" value="DUF6941"/>
</dbReference>
<sequence>MRVDAFLADSAEVVQGKIYALGAGWNTIYVRQFPAAHRRLAVGATVHVPFTATNVTHQFELKLVTEDGKDYPIGVRADSEGKAAPVRAMGGEFTLGRPPQLADGDEQVACFAFTIDGLRFAEAGMFAWVISVDGEEVSRLPMRVKQAQQQ</sequence>
<reference evidence="1" key="1">
    <citation type="submission" date="2021-01" db="EMBL/GenBank/DDBJ databases">
        <title>Whole genome shotgun sequence of Demequina activiva NBRC 110675.</title>
        <authorList>
            <person name="Komaki H."/>
            <person name="Tamura T."/>
        </authorList>
    </citation>
    <scope>NUCLEOTIDE SEQUENCE</scope>
    <source>
        <strain evidence="1">NBRC 110675</strain>
    </source>
</reference>
<gene>
    <name evidence="1" type="ORF">Dac01nite_22610</name>
</gene>
<proteinExistence type="predicted"/>
<name>A0A919UHJ0_9MICO</name>
<comment type="caution">
    <text evidence="1">The sequence shown here is derived from an EMBL/GenBank/DDBJ whole genome shotgun (WGS) entry which is preliminary data.</text>
</comment>
<protein>
    <submittedName>
        <fullName evidence="1">Uncharacterized protein</fullName>
    </submittedName>
</protein>
<dbReference type="Proteomes" id="UP000652354">
    <property type="component" value="Unassembled WGS sequence"/>
</dbReference>
<evidence type="ECO:0000313" key="1">
    <source>
        <dbReference type="EMBL" id="GIG55509.1"/>
    </source>
</evidence>
<dbReference type="Pfam" id="PF22091">
    <property type="entry name" value="DUF6941"/>
    <property type="match status" value="1"/>
</dbReference>
<dbReference type="EMBL" id="BONR01000006">
    <property type="protein sequence ID" value="GIG55509.1"/>
    <property type="molecule type" value="Genomic_DNA"/>
</dbReference>
<keyword evidence="2" id="KW-1185">Reference proteome</keyword>
<evidence type="ECO:0000313" key="2">
    <source>
        <dbReference type="Proteomes" id="UP000652354"/>
    </source>
</evidence>
<dbReference type="RefSeq" id="WP_203657086.1">
    <property type="nucleotide sequence ID" value="NZ_BONR01000006.1"/>
</dbReference>
<accession>A0A919UHJ0</accession>
<organism evidence="1 2">
    <name type="scientific">Demequina activiva</name>
    <dbReference type="NCBI Taxonomy" id="1582364"/>
    <lineage>
        <taxon>Bacteria</taxon>
        <taxon>Bacillati</taxon>
        <taxon>Actinomycetota</taxon>
        <taxon>Actinomycetes</taxon>
        <taxon>Micrococcales</taxon>
        <taxon>Demequinaceae</taxon>
        <taxon>Demequina</taxon>
    </lineage>
</organism>
<dbReference type="AlphaFoldDB" id="A0A919UHJ0"/>